<feature type="chain" id="PRO_5018267028" evidence="1">
    <location>
        <begin position="23"/>
        <end position="129"/>
    </location>
</feature>
<dbReference type="RefSeq" id="WP_123119653.1">
    <property type="nucleotide sequence ID" value="NZ_RJJR01000002.1"/>
</dbReference>
<name>A0A3M9NMS2_9BACT</name>
<keyword evidence="3" id="KW-1185">Reference proteome</keyword>
<gene>
    <name evidence="2" type="ORF">EFY79_05435</name>
</gene>
<dbReference type="Proteomes" id="UP000267223">
    <property type="component" value="Unassembled WGS sequence"/>
</dbReference>
<evidence type="ECO:0000313" key="2">
    <source>
        <dbReference type="EMBL" id="RNI39089.1"/>
    </source>
</evidence>
<dbReference type="AlphaFoldDB" id="A0A3M9NMS2"/>
<organism evidence="2 3">
    <name type="scientific">Hanamia caeni</name>
    <dbReference type="NCBI Taxonomy" id="2294116"/>
    <lineage>
        <taxon>Bacteria</taxon>
        <taxon>Pseudomonadati</taxon>
        <taxon>Bacteroidota</taxon>
        <taxon>Chitinophagia</taxon>
        <taxon>Chitinophagales</taxon>
        <taxon>Chitinophagaceae</taxon>
        <taxon>Hanamia</taxon>
    </lineage>
</organism>
<keyword evidence="1" id="KW-0732">Signal</keyword>
<evidence type="ECO:0000256" key="1">
    <source>
        <dbReference type="SAM" id="SignalP"/>
    </source>
</evidence>
<comment type="caution">
    <text evidence="2">The sequence shown here is derived from an EMBL/GenBank/DDBJ whole genome shotgun (WGS) entry which is preliminary data.</text>
</comment>
<dbReference type="EMBL" id="RJJR01000002">
    <property type="protein sequence ID" value="RNI39089.1"/>
    <property type="molecule type" value="Genomic_DNA"/>
</dbReference>
<evidence type="ECO:0000313" key="3">
    <source>
        <dbReference type="Proteomes" id="UP000267223"/>
    </source>
</evidence>
<accession>A0A3M9NMS2</accession>
<proteinExistence type="predicted"/>
<reference evidence="2 3" key="1">
    <citation type="submission" date="2018-11" db="EMBL/GenBank/DDBJ databases">
        <title>Draft genome sequence of Ferruginibacter sp. BO-59.</title>
        <authorList>
            <person name="Im W.T."/>
        </authorList>
    </citation>
    <scope>NUCLEOTIDE SEQUENCE [LARGE SCALE GENOMIC DNA]</scope>
    <source>
        <strain evidence="2 3">BO-59</strain>
    </source>
</reference>
<protein>
    <submittedName>
        <fullName evidence="2">Uncharacterized protein</fullName>
    </submittedName>
</protein>
<sequence>MKTKLFLLFATGLLVAFTPAKKASTEKSNAQPAPLIVHTFHKVETGSDAKSYYVTLAFNLSTQSFAAISAHENIVNPPGELNVTLTSGQATTLNGNGSTIDITMDLHLSIDGTSITIAIPQESGIPFDY</sequence>
<feature type="signal peptide" evidence="1">
    <location>
        <begin position="1"/>
        <end position="22"/>
    </location>
</feature>